<protein>
    <submittedName>
        <fullName evidence="4">Lachesin</fullName>
    </submittedName>
</protein>
<dbReference type="SMART" id="SM00408">
    <property type="entry name" value="IGc2"/>
    <property type="match status" value="2"/>
</dbReference>
<keyword evidence="2" id="KW-0472">Membrane</keyword>
<dbReference type="InterPro" id="IPR036179">
    <property type="entry name" value="Ig-like_dom_sf"/>
</dbReference>
<keyword evidence="2" id="KW-1133">Transmembrane helix</keyword>
<feature type="domain" description="Ig-like" evidence="3">
    <location>
        <begin position="114"/>
        <end position="202"/>
    </location>
</feature>
<dbReference type="SMART" id="SM00409">
    <property type="entry name" value="IG"/>
    <property type="match status" value="2"/>
</dbReference>
<dbReference type="GO" id="GO:0050808">
    <property type="term" value="P:synapse organization"/>
    <property type="evidence" value="ECO:0007669"/>
    <property type="project" value="TreeGrafter"/>
</dbReference>
<dbReference type="FunFam" id="2.60.40.10:FF:000129">
    <property type="entry name" value="CLUMA_CG018772, isoform A"/>
    <property type="match status" value="1"/>
</dbReference>
<dbReference type="EMBL" id="HBUE01095718">
    <property type="protein sequence ID" value="CAG6483270.1"/>
    <property type="molecule type" value="Transcribed_RNA"/>
</dbReference>
<dbReference type="Pfam" id="PF07686">
    <property type="entry name" value="V-set"/>
    <property type="match status" value="1"/>
</dbReference>
<dbReference type="InterPro" id="IPR013106">
    <property type="entry name" value="Ig_V-set"/>
</dbReference>
<feature type="domain" description="Ig-like" evidence="3">
    <location>
        <begin position="205"/>
        <end position="308"/>
    </location>
</feature>
<name>A0A8D8FU93_CULPI</name>
<dbReference type="FunFam" id="2.60.40.10:FF:001320">
    <property type="entry name" value="Putative Defective proboscis extension response"/>
    <property type="match status" value="1"/>
</dbReference>
<organism evidence="4">
    <name type="scientific">Culex pipiens</name>
    <name type="common">House mosquito</name>
    <dbReference type="NCBI Taxonomy" id="7175"/>
    <lineage>
        <taxon>Eukaryota</taxon>
        <taxon>Metazoa</taxon>
        <taxon>Ecdysozoa</taxon>
        <taxon>Arthropoda</taxon>
        <taxon>Hexapoda</taxon>
        <taxon>Insecta</taxon>
        <taxon>Pterygota</taxon>
        <taxon>Neoptera</taxon>
        <taxon>Endopterygota</taxon>
        <taxon>Diptera</taxon>
        <taxon>Nematocera</taxon>
        <taxon>Culicoidea</taxon>
        <taxon>Culicidae</taxon>
        <taxon>Culicinae</taxon>
        <taxon>Culicini</taxon>
        <taxon>Culex</taxon>
        <taxon>Culex</taxon>
    </lineage>
</organism>
<dbReference type="AlphaFoldDB" id="A0A8D8FU93"/>
<dbReference type="InterPro" id="IPR013783">
    <property type="entry name" value="Ig-like_fold"/>
</dbReference>
<evidence type="ECO:0000256" key="1">
    <source>
        <dbReference type="SAM" id="MobiDB-lite"/>
    </source>
</evidence>
<sequence length="372" mass="42157">MISSVYFLQLSRNFNCLFRSWIIVLYILQGCPMLHTGMISIKENSDMILRTMFYLLTPHTPGYKNSLQAKSSQESSSDNQNGVSSSDSNVASDDSVVFDLDSESEDLLKYYKTPMQFGTENSTVSISQVGSTAHIPCRIHHIGEGVVSWIRRKDYHLLTVGLTTYSSDERFSATHLQNSEDWTLQIKFVQDRDAGWYECQVSTHPPTSIFLELQVVEARAEIVGPQVKYLTPDSTLKLICRVVQSTEASAFIFWYHNNRMINYDGDRGFNVSTEADYHYSELIINHASKEHSGNYTCVPSNSQPASVVVHIFKGNSLVNVLLNQYSKLFFLGDHPAAMYHEHRSAAIGPHQHVWLAVFLLCVDTIVYFASFF</sequence>
<dbReference type="PANTHER" id="PTHR23279:SF37">
    <property type="entry name" value="DEFECTIVE PROBOSCIS EXTENSION RESPONSE 13, ISOFORM B"/>
    <property type="match status" value="1"/>
</dbReference>
<dbReference type="InterPro" id="IPR003599">
    <property type="entry name" value="Ig_sub"/>
</dbReference>
<feature type="region of interest" description="Disordered" evidence="1">
    <location>
        <begin position="65"/>
        <end position="91"/>
    </location>
</feature>
<dbReference type="Pfam" id="PF13927">
    <property type="entry name" value="Ig_3"/>
    <property type="match status" value="1"/>
</dbReference>
<dbReference type="PROSITE" id="PS50835">
    <property type="entry name" value="IG_LIKE"/>
    <property type="match status" value="2"/>
</dbReference>
<evidence type="ECO:0000313" key="4">
    <source>
        <dbReference type="EMBL" id="CAG6483270.1"/>
    </source>
</evidence>
<reference evidence="4" key="1">
    <citation type="submission" date="2021-05" db="EMBL/GenBank/DDBJ databases">
        <authorList>
            <person name="Alioto T."/>
            <person name="Alioto T."/>
            <person name="Gomez Garrido J."/>
        </authorList>
    </citation>
    <scope>NUCLEOTIDE SEQUENCE</scope>
</reference>
<dbReference type="PANTHER" id="PTHR23279">
    <property type="entry name" value="DEFECTIVE PROBOSCIS EXTENSION RESPONSE DPR -RELATED"/>
    <property type="match status" value="1"/>
</dbReference>
<dbReference type="InterPro" id="IPR007110">
    <property type="entry name" value="Ig-like_dom"/>
</dbReference>
<dbReference type="SUPFAM" id="SSF48726">
    <property type="entry name" value="Immunoglobulin"/>
    <property type="match status" value="2"/>
</dbReference>
<proteinExistence type="predicted"/>
<feature type="transmembrane region" description="Helical" evidence="2">
    <location>
        <begin position="20"/>
        <end position="41"/>
    </location>
</feature>
<evidence type="ECO:0000256" key="2">
    <source>
        <dbReference type="SAM" id="Phobius"/>
    </source>
</evidence>
<keyword evidence="2" id="KW-0812">Transmembrane</keyword>
<dbReference type="InterPro" id="IPR003598">
    <property type="entry name" value="Ig_sub2"/>
</dbReference>
<accession>A0A8D8FU93</accession>
<dbReference type="CDD" id="cd00096">
    <property type="entry name" value="Ig"/>
    <property type="match status" value="1"/>
</dbReference>
<evidence type="ECO:0000259" key="3">
    <source>
        <dbReference type="PROSITE" id="PS50835"/>
    </source>
</evidence>
<dbReference type="Gene3D" id="2.60.40.10">
    <property type="entry name" value="Immunoglobulins"/>
    <property type="match status" value="2"/>
</dbReference>
<dbReference type="InterPro" id="IPR037448">
    <property type="entry name" value="Zig-8"/>
</dbReference>
<dbReference type="GO" id="GO:0032589">
    <property type="term" value="C:neuron projection membrane"/>
    <property type="evidence" value="ECO:0007669"/>
    <property type="project" value="TreeGrafter"/>
</dbReference>